<evidence type="ECO:0000256" key="9">
    <source>
        <dbReference type="ARBA" id="ARBA00023277"/>
    </source>
</evidence>
<feature type="domain" description="Right handed beta helix" evidence="13">
    <location>
        <begin position="280"/>
        <end position="426"/>
    </location>
</feature>
<sequence>MRHLAAGRTSRTLVQFAVTAFILLLVPSSQAQTFHRDCGTGRLYDDVTGGCNNVETVLSRNGTLYWVDQATGNDSDPGTKSRPWKTISRANRAGQLLPGDAVLIRSGTYREEIRPRTAGQAGRLVTFSAYPGETVTVSGADVVNRPGSGYAGWVQQSDGSWRHAWTWDALPSEGTHLADRRRELFVVNGTVLRQLSGTSKPSIAPGQFWVQGSDSNPTAVYIKTPDGANPNTQLVEVGQRDLLFQPESRDVCTRSDDGYYRVLLLRFMHSTAKRQRMAVCTGARGSRIEEVEVVWNNAGGIQLTGRDQLVRGVISSHNGIEGIGVQGCDNCTVEYSEVRGNHWKWWQDEGGRSHGGGGKITGTTNSTIRYNTYADNDGAGIWLDENASGNEIYGNRVDRNLKQGIQIELHSDGNRIYNNVVTRTRHYSSIWNGIGISLSVSDGNLVAYNTVLGNQGSGLRVGGDNRGTSTGSVVYNNLFLYNALAADAGREIMILGSGPASDPGSPWQRVQTNRVDGNAYTFRNPLEILRNEANFMVSPSCNGCDALYANALDEWQEPVGFDGGGHVTQLLQPTIQNPLDPVNGWRLSLGSQYAGRAVALPSGVAPILTDAFGATRPASGGSIGAHELGGSPPPAFTAKTTPQPGPQPGPTGGVVFAVNAGGGAFTAADGTAYQADRLYTRGRTRSTNAPIAGTTDDALYQTARAGQFAYSVPVPDGTYEVTFRFAEFVYDGPGQRRFDIEAEGTEVLSNVDVFAAAGANRAYDLTATVAVADGTLDLRFLQDTKGPFVSAIVVHAPTASPAGPIAFAVNAGGDAFTAGDGTAYEADRLYTSGRIKSTDAPISGTTDDALYQTARAGRFAYSVPVPDGTYEVTFRFAEFVYNGAGDRRFDIEAEGTEVLSNVDVFAAAGIRRAYDLTATVVVADGTLDLRFLQDTKGPIVSAIVVRHALDASLAEEPPVALTAPETIVARSSALPDVVTLERPSPNPTHGRAVLRYALPEASDVRIDVLDLLGRPVAVLEDGSQFAGWHEVAFEGAGLPAGVYVVRLLADGQAAVQRLTLAR</sequence>
<dbReference type="PANTHER" id="PTHR13460">
    <property type="match status" value="1"/>
</dbReference>
<dbReference type="InterPro" id="IPR008979">
    <property type="entry name" value="Galactose-bd-like_sf"/>
</dbReference>
<dbReference type="RefSeq" id="WP_179299494.1">
    <property type="nucleotide sequence ID" value="NZ_MQWD01000001.1"/>
</dbReference>
<dbReference type="GO" id="GO:0016020">
    <property type="term" value="C:membrane"/>
    <property type="evidence" value="ECO:0007669"/>
    <property type="project" value="TreeGrafter"/>
</dbReference>
<dbReference type="Pfam" id="PF13229">
    <property type="entry name" value="Beta_helix"/>
    <property type="match status" value="1"/>
</dbReference>
<dbReference type="Gene3D" id="2.160.20.10">
    <property type="entry name" value="Single-stranded right-handed beta-helix, Pectin lyase-like"/>
    <property type="match status" value="2"/>
</dbReference>
<evidence type="ECO:0000256" key="4">
    <source>
        <dbReference type="ARBA" id="ARBA00022729"/>
    </source>
</evidence>
<protein>
    <recommendedName>
        <fullName evidence="16">Malectin domain-containing protein</fullName>
    </recommendedName>
</protein>
<name>A0A271IYR2_9BACT</name>
<dbReference type="SMART" id="SM00710">
    <property type="entry name" value="PbH1"/>
    <property type="match status" value="6"/>
</dbReference>
<evidence type="ECO:0000256" key="6">
    <source>
        <dbReference type="ARBA" id="ARBA00022989"/>
    </source>
</evidence>
<comment type="subcellular location">
    <subcellularLocation>
        <location evidence="1">Endoplasmic reticulum membrane</location>
        <topology evidence="1">Single-pass type I membrane protein</topology>
    </subcellularLocation>
</comment>
<keyword evidence="5" id="KW-0256">Endoplasmic reticulum</keyword>
<comment type="caution">
    <text evidence="14">The sequence shown here is derived from an EMBL/GenBank/DDBJ whole genome shotgun (WGS) entry which is preliminary data.</text>
</comment>
<keyword evidence="3" id="KW-0812">Transmembrane</keyword>
<dbReference type="InterPro" id="IPR006626">
    <property type="entry name" value="PbH1"/>
</dbReference>
<dbReference type="Pfam" id="PF11721">
    <property type="entry name" value="Malectin"/>
    <property type="match status" value="2"/>
</dbReference>
<dbReference type="Proteomes" id="UP000216339">
    <property type="component" value="Unassembled WGS sequence"/>
</dbReference>
<dbReference type="SUPFAM" id="SSF51126">
    <property type="entry name" value="Pectin lyase-like"/>
    <property type="match status" value="1"/>
</dbReference>
<evidence type="ECO:0000256" key="11">
    <source>
        <dbReference type="SAM" id="SignalP"/>
    </source>
</evidence>
<reference evidence="14 15" key="1">
    <citation type="submission" date="2016-11" db="EMBL/GenBank/DDBJ databases">
        <title>Study of marine rhodopsin-containing bacteria.</title>
        <authorList>
            <person name="Yoshizawa S."/>
            <person name="Kumagai Y."/>
            <person name="Kogure K."/>
        </authorList>
    </citation>
    <scope>NUCLEOTIDE SEQUENCE [LARGE SCALE GENOMIC DNA]</scope>
    <source>
        <strain evidence="14 15">SAORIC-28</strain>
    </source>
</reference>
<evidence type="ECO:0000313" key="14">
    <source>
        <dbReference type="EMBL" id="PAP75944.1"/>
    </source>
</evidence>
<dbReference type="InterPro" id="IPR012334">
    <property type="entry name" value="Pectin_lyas_fold"/>
</dbReference>
<dbReference type="GO" id="GO:0030246">
    <property type="term" value="F:carbohydrate binding"/>
    <property type="evidence" value="ECO:0007669"/>
    <property type="project" value="InterPro"/>
</dbReference>
<keyword evidence="9" id="KW-0119">Carbohydrate metabolism</keyword>
<feature type="region of interest" description="Disordered" evidence="10">
    <location>
        <begin position="619"/>
        <end position="655"/>
    </location>
</feature>
<dbReference type="AlphaFoldDB" id="A0A271IYR2"/>
<evidence type="ECO:0000256" key="5">
    <source>
        <dbReference type="ARBA" id="ARBA00022824"/>
    </source>
</evidence>
<proteinExistence type="inferred from homology"/>
<dbReference type="InterPro" id="IPR011050">
    <property type="entry name" value="Pectin_lyase_fold/virulence"/>
</dbReference>
<dbReference type="InterPro" id="IPR039448">
    <property type="entry name" value="Beta_helix"/>
</dbReference>
<evidence type="ECO:0000313" key="15">
    <source>
        <dbReference type="Proteomes" id="UP000216339"/>
    </source>
</evidence>
<evidence type="ECO:0000256" key="1">
    <source>
        <dbReference type="ARBA" id="ARBA00004115"/>
    </source>
</evidence>
<keyword evidence="7" id="KW-0472">Membrane</keyword>
<feature type="domain" description="Malectin" evidence="12">
    <location>
        <begin position="654"/>
        <end position="786"/>
    </location>
</feature>
<comment type="similarity">
    <text evidence="2">Belongs to the malectin family.</text>
</comment>
<organism evidence="14 15">
    <name type="scientific">Rubrivirga marina</name>
    <dbReference type="NCBI Taxonomy" id="1196024"/>
    <lineage>
        <taxon>Bacteria</taxon>
        <taxon>Pseudomonadati</taxon>
        <taxon>Rhodothermota</taxon>
        <taxon>Rhodothermia</taxon>
        <taxon>Rhodothermales</taxon>
        <taxon>Rubricoccaceae</taxon>
        <taxon>Rubrivirga</taxon>
    </lineage>
</organism>
<keyword evidence="8" id="KW-0325">Glycoprotein</keyword>
<evidence type="ECO:0008006" key="16">
    <source>
        <dbReference type="Google" id="ProtNLM"/>
    </source>
</evidence>
<dbReference type="InterPro" id="IPR039155">
    <property type="entry name" value="MLEC"/>
</dbReference>
<evidence type="ECO:0000256" key="3">
    <source>
        <dbReference type="ARBA" id="ARBA00022692"/>
    </source>
</evidence>
<dbReference type="InterPro" id="IPR021720">
    <property type="entry name" value="Malectin_dom"/>
</dbReference>
<evidence type="ECO:0000256" key="8">
    <source>
        <dbReference type="ARBA" id="ARBA00023180"/>
    </source>
</evidence>
<evidence type="ECO:0000259" key="13">
    <source>
        <dbReference type="Pfam" id="PF13229"/>
    </source>
</evidence>
<dbReference type="Gene3D" id="2.60.40.4070">
    <property type="match status" value="1"/>
</dbReference>
<evidence type="ECO:0000256" key="2">
    <source>
        <dbReference type="ARBA" id="ARBA00009141"/>
    </source>
</evidence>
<dbReference type="EMBL" id="MQWD01000001">
    <property type="protein sequence ID" value="PAP75944.1"/>
    <property type="molecule type" value="Genomic_DNA"/>
</dbReference>
<evidence type="ECO:0000256" key="10">
    <source>
        <dbReference type="SAM" id="MobiDB-lite"/>
    </source>
</evidence>
<feature type="signal peptide" evidence="11">
    <location>
        <begin position="1"/>
        <end position="31"/>
    </location>
</feature>
<dbReference type="Gene3D" id="2.60.120.430">
    <property type="entry name" value="Galactose-binding lectin"/>
    <property type="match status" value="2"/>
</dbReference>
<gene>
    <name evidence="14" type="ORF">BSZ37_05565</name>
</gene>
<keyword evidence="4 11" id="KW-0732">Signal</keyword>
<keyword evidence="15" id="KW-1185">Reference proteome</keyword>
<accession>A0A271IYR2</accession>
<evidence type="ECO:0000256" key="7">
    <source>
        <dbReference type="ARBA" id="ARBA00023136"/>
    </source>
</evidence>
<evidence type="ECO:0000259" key="12">
    <source>
        <dbReference type="Pfam" id="PF11721"/>
    </source>
</evidence>
<keyword evidence="6" id="KW-1133">Transmembrane helix</keyword>
<dbReference type="SUPFAM" id="SSF49785">
    <property type="entry name" value="Galactose-binding domain-like"/>
    <property type="match status" value="2"/>
</dbReference>
<feature type="chain" id="PRO_5012763731" description="Malectin domain-containing protein" evidence="11">
    <location>
        <begin position="32"/>
        <end position="1062"/>
    </location>
</feature>
<feature type="domain" description="Malectin" evidence="12">
    <location>
        <begin position="806"/>
        <end position="938"/>
    </location>
</feature>
<dbReference type="PANTHER" id="PTHR13460:SF0">
    <property type="entry name" value="MALECTIN"/>
    <property type="match status" value="1"/>
</dbReference>